<dbReference type="PANTHER" id="PTHR37327">
    <property type="entry name" value="CHROMOSOME 1, WHOLE GENOME SHOTGUN SEQUENCE"/>
    <property type="match status" value="1"/>
</dbReference>
<feature type="region of interest" description="Disordered" evidence="1">
    <location>
        <begin position="21"/>
        <end position="47"/>
    </location>
</feature>
<dbReference type="OMA" id="EEFANVC"/>
<sequence>MKIQKNPLSELGKAYSNADTFTATNTHTPTHSPSHSPTHSPKRTSSRQMLNNALSLANTAVNLDKDNDFYNALSAYKQAMALLECVMHRVDSENKSEFEQHNPTHRRLEEARRLKIIHETYKDRIRLLEVLLDTRGNAVNGADNVDNADTTDTTHDAIDGRNTRDLDASQHSASPQQPLSNSTASSCLSTTYHQQPQPQSRKASHATTPSISIQPGSPLDAGGAGDGGDQRAYPGYPGYPVHHTNPHPHKSDSNQTLTESPQRPPMNRSRSSSTNSSYKLPTRISSMASLSEKQMVPIINPSVGEGSLIQRRQQAGRGNDTEAFETETRKAFKLDLGGLNGANIANIANTANTATPTSNTAPRLRAVSQPDRKPSAATSASAIAIPSHPQPPAINSLPLLKTLSNNLYPTSEPIIPDPPSRGKPSFECYHIDPTRRPFQLMKLLAKSIREGAYISPRLYVSPQIWLDSRNVVKLHHIEVKVKSLETVLDGLHDVYSTGKRFVSAQVEDEVFLSALSELNRLLDDVSVQLAKKLDLQPAHNLSPTAPAGKSYTWTSKLSRSLGKSKAGGSGRKSEEGWLYAYVDLLNKVFVTAQVLDVHWGYLRNDELGLYTDSTPEIRSSVAKCLRHASECLANSVCKFVLADLDTLIGKWTKRAHGVD</sequence>
<feature type="region of interest" description="Disordered" evidence="1">
    <location>
        <begin position="353"/>
        <end position="378"/>
    </location>
</feature>
<reference evidence="3" key="1">
    <citation type="journal article" date="2013" name="BMC Genomics">
        <title>Genome and transcriptome sequencing of the halophilic fungus Wallemia ichthyophaga: haloadaptations present and absent.</title>
        <authorList>
            <person name="Zajc J."/>
            <person name="Liu Y."/>
            <person name="Dai W."/>
            <person name="Yang Z."/>
            <person name="Hu J."/>
            <person name="Gostincar C."/>
            <person name="Gunde-Cimerman N."/>
        </authorList>
    </citation>
    <scope>NUCLEOTIDE SEQUENCE [LARGE SCALE GENOMIC DNA]</scope>
    <source>
        <strain evidence="3">EXF-994 / CBS 113033</strain>
    </source>
</reference>
<feature type="compositionally biased region" description="Low complexity" evidence="1">
    <location>
        <begin position="353"/>
        <end position="362"/>
    </location>
</feature>
<dbReference type="KEGG" id="wic:J056_001053"/>
<feature type="compositionally biased region" description="Polar residues" evidence="1">
    <location>
        <begin position="169"/>
        <end position="215"/>
    </location>
</feature>
<protein>
    <recommendedName>
        <fullName evidence="4">MIT domain-containing protein</fullName>
    </recommendedName>
</protein>
<evidence type="ECO:0000313" key="3">
    <source>
        <dbReference type="Proteomes" id="UP000014064"/>
    </source>
</evidence>
<dbReference type="AlphaFoldDB" id="R9ADB7"/>
<organism evidence="2 3">
    <name type="scientific">Wallemia ichthyophaga (strain EXF-994 / CBS 113033)</name>
    <dbReference type="NCBI Taxonomy" id="1299270"/>
    <lineage>
        <taxon>Eukaryota</taxon>
        <taxon>Fungi</taxon>
        <taxon>Dikarya</taxon>
        <taxon>Basidiomycota</taxon>
        <taxon>Wallemiomycotina</taxon>
        <taxon>Wallemiomycetes</taxon>
        <taxon>Wallemiales</taxon>
        <taxon>Wallemiaceae</taxon>
        <taxon>Wallemia</taxon>
    </lineage>
</organism>
<feature type="compositionally biased region" description="Low complexity" evidence="1">
    <location>
        <begin position="138"/>
        <end position="151"/>
    </location>
</feature>
<feature type="compositionally biased region" description="Basic and acidic residues" evidence="1">
    <location>
        <begin position="152"/>
        <end position="168"/>
    </location>
</feature>
<evidence type="ECO:0000256" key="1">
    <source>
        <dbReference type="SAM" id="MobiDB-lite"/>
    </source>
</evidence>
<feature type="compositionally biased region" description="Low complexity" evidence="1">
    <location>
        <begin position="26"/>
        <end position="39"/>
    </location>
</feature>
<dbReference type="SUPFAM" id="SSF116846">
    <property type="entry name" value="MIT domain"/>
    <property type="match status" value="1"/>
</dbReference>
<dbReference type="PANTHER" id="PTHR37327:SF1">
    <property type="entry name" value="MICROTUBULE INTERACTING AND TRANSPORT DOMAIN-CONTAINING PROTEIN"/>
    <property type="match status" value="1"/>
</dbReference>
<dbReference type="EMBL" id="KE007236">
    <property type="protein sequence ID" value="EOR00167.1"/>
    <property type="molecule type" value="Genomic_DNA"/>
</dbReference>
<dbReference type="STRING" id="1299270.R9ADB7"/>
<accession>R9ADB7</accession>
<gene>
    <name evidence="2" type="ORF">J056_001053</name>
</gene>
<dbReference type="OrthoDB" id="2245455at2759"/>
<evidence type="ECO:0008006" key="4">
    <source>
        <dbReference type="Google" id="ProtNLM"/>
    </source>
</evidence>
<dbReference type="GeneID" id="20374005"/>
<dbReference type="Proteomes" id="UP000014064">
    <property type="component" value="Unassembled WGS sequence"/>
</dbReference>
<dbReference type="Gene3D" id="1.20.58.80">
    <property type="entry name" value="Phosphotransferase system, lactose/cellobiose-type IIA subunit"/>
    <property type="match status" value="1"/>
</dbReference>
<dbReference type="RefSeq" id="XP_009268956.1">
    <property type="nucleotide sequence ID" value="XM_009270681.1"/>
</dbReference>
<dbReference type="HOGENOM" id="CLU_439541_0_0_1"/>
<proteinExistence type="predicted"/>
<name>R9ADB7_WALI9</name>
<dbReference type="InterPro" id="IPR036181">
    <property type="entry name" value="MIT_dom_sf"/>
</dbReference>
<dbReference type="eggNOG" id="ENOG502QZS0">
    <property type="taxonomic scope" value="Eukaryota"/>
</dbReference>
<feature type="compositionally biased region" description="Low complexity" evidence="1">
    <location>
        <begin position="265"/>
        <end position="277"/>
    </location>
</feature>
<keyword evidence="3" id="KW-1185">Reference proteome</keyword>
<evidence type="ECO:0000313" key="2">
    <source>
        <dbReference type="EMBL" id="EOR00167.1"/>
    </source>
</evidence>
<feature type="region of interest" description="Disordered" evidence="1">
    <location>
        <begin position="138"/>
        <end position="281"/>
    </location>
</feature>